<dbReference type="EMBL" id="BDGG01000002">
    <property type="protein sequence ID" value="GAU91923.1"/>
    <property type="molecule type" value="Genomic_DNA"/>
</dbReference>
<evidence type="ECO:0000313" key="7">
    <source>
        <dbReference type="EMBL" id="GAU91923.1"/>
    </source>
</evidence>
<dbReference type="Gene3D" id="3.40.50.2300">
    <property type="match status" value="1"/>
</dbReference>
<keyword evidence="8" id="KW-1185">Reference proteome</keyword>
<evidence type="ECO:0000259" key="6">
    <source>
        <dbReference type="Pfam" id="PF01094"/>
    </source>
</evidence>
<keyword evidence="4" id="KW-0472">Membrane</keyword>
<keyword evidence="2" id="KW-0812">Transmembrane</keyword>
<feature type="chain" id="PRO_5008897849" description="Receptor ligand binding region domain-containing protein" evidence="5">
    <location>
        <begin position="18"/>
        <end position="373"/>
    </location>
</feature>
<evidence type="ECO:0000256" key="4">
    <source>
        <dbReference type="ARBA" id="ARBA00023136"/>
    </source>
</evidence>
<reference evidence="7 8" key="1">
    <citation type="journal article" date="2016" name="Nat. Commun.">
        <title>Extremotolerant tardigrade genome and improved radiotolerance of human cultured cells by tardigrade-unique protein.</title>
        <authorList>
            <person name="Hashimoto T."/>
            <person name="Horikawa D.D."/>
            <person name="Saito Y."/>
            <person name="Kuwahara H."/>
            <person name="Kozuka-Hata H."/>
            <person name="Shin-I T."/>
            <person name="Minakuchi Y."/>
            <person name="Ohishi K."/>
            <person name="Motoyama A."/>
            <person name="Aizu T."/>
            <person name="Enomoto A."/>
            <person name="Kondo K."/>
            <person name="Tanaka S."/>
            <person name="Hara Y."/>
            <person name="Koshikawa S."/>
            <person name="Sagara H."/>
            <person name="Miura T."/>
            <person name="Yokobori S."/>
            <person name="Miyagawa K."/>
            <person name="Suzuki Y."/>
            <person name="Kubo T."/>
            <person name="Oyama M."/>
            <person name="Kohara Y."/>
            <person name="Fujiyama A."/>
            <person name="Arakawa K."/>
            <person name="Katayama T."/>
            <person name="Toyoda A."/>
            <person name="Kunieda T."/>
        </authorList>
    </citation>
    <scope>NUCLEOTIDE SEQUENCE [LARGE SCALE GENOMIC DNA]</scope>
    <source>
        <strain evidence="7 8">YOKOZUNA-1</strain>
    </source>
</reference>
<evidence type="ECO:0000256" key="1">
    <source>
        <dbReference type="ARBA" id="ARBA00004370"/>
    </source>
</evidence>
<keyword evidence="3" id="KW-1133">Transmembrane helix</keyword>
<feature type="domain" description="Receptor ligand binding region" evidence="6">
    <location>
        <begin position="48"/>
        <end position="280"/>
    </location>
</feature>
<evidence type="ECO:0000256" key="5">
    <source>
        <dbReference type="SAM" id="SignalP"/>
    </source>
</evidence>
<dbReference type="AlphaFoldDB" id="A0A1D1UZN1"/>
<organism evidence="7 8">
    <name type="scientific">Ramazzottius varieornatus</name>
    <name type="common">Water bear</name>
    <name type="synonym">Tardigrade</name>
    <dbReference type="NCBI Taxonomy" id="947166"/>
    <lineage>
        <taxon>Eukaryota</taxon>
        <taxon>Metazoa</taxon>
        <taxon>Ecdysozoa</taxon>
        <taxon>Tardigrada</taxon>
        <taxon>Eutardigrada</taxon>
        <taxon>Parachela</taxon>
        <taxon>Hypsibioidea</taxon>
        <taxon>Ramazzottiidae</taxon>
        <taxon>Ramazzottius</taxon>
    </lineage>
</organism>
<dbReference type="Proteomes" id="UP000186922">
    <property type="component" value="Unassembled WGS sequence"/>
</dbReference>
<evidence type="ECO:0000256" key="2">
    <source>
        <dbReference type="ARBA" id="ARBA00022692"/>
    </source>
</evidence>
<protein>
    <recommendedName>
        <fullName evidence="6">Receptor ligand binding region domain-containing protein</fullName>
    </recommendedName>
</protein>
<proteinExistence type="predicted"/>
<dbReference type="InterPro" id="IPR028082">
    <property type="entry name" value="Peripla_BP_I"/>
</dbReference>
<comment type="caution">
    <text evidence="7">The sequence shown here is derived from an EMBL/GenBank/DDBJ whole genome shotgun (WGS) entry which is preliminary data.</text>
</comment>
<dbReference type="OrthoDB" id="10673048at2759"/>
<dbReference type="Pfam" id="PF01094">
    <property type="entry name" value="ANF_receptor"/>
    <property type="match status" value="1"/>
</dbReference>
<evidence type="ECO:0000313" key="8">
    <source>
        <dbReference type="Proteomes" id="UP000186922"/>
    </source>
</evidence>
<gene>
    <name evidence="7" type="primary">RvY_04084</name>
    <name evidence="7" type="synonym">RvY_04084.6</name>
    <name evidence="7" type="ORF">RvY_04084-6</name>
</gene>
<name>A0A1D1UZN1_RAMVA</name>
<sequence length="373" mass="42480">MILWIFQLVALLMTTHGIPQVVFLSLTMQEAGRDGYLAAEPVYDVILDRIYQDHQYSLGNTTHVHLRYESSNGDSEALHHGPNFLGKDHSRCMDVSADVSEYFFKYYFSNRELFNRPLSEQIILLNTPDCMDVLHEAANFVQELPGVVLMSTAPNNEFANNQRYPSVINLFGTPDDYFIYCLAFMAQKYGWQTLHLVCQTNGRSFTSNICARVPGTLQHTRSSNVLLVQSYIDVTNSTSFEEALTTAKTVRVSFVLLYPSLLRDFMIAARKENMTDGKHVLWKNRTEIRREALKFPSQISTVFSRFLCLAVSRAFPLKMRCTGELTTETTRWRCKLSSRSSLFPMALLTGMAPLISCNKSTTFLQRDMAGTFP</sequence>
<evidence type="ECO:0000256" key="3">
    <source>
        <dbReference type="ARBA" id="ARBA00022989"/>
    </source>
</evidence>
<dbReference type="InterPro" id="IPR001828">
    <property type="entry name" value="ANF_lig-bd_rcpt"/>
</dbReference>
<accession>A0A1D1UZN1</accession>
<dbReference type="SUPFAM" id="SSF53822">
    <property type="entry name" value="Periplasmic binding protein-like I"/>
    <property type="match status" value="1"/>
</dbReference>
<comment type="subcellular location">
    <subcellularLocation>
        <location evidence="1">Membrane</location>
    </subcellularLocation>
</comment>
<keyword evidence="5" id="KW-0732">Signal</keyword>
<feature type="signal peptide" evidence="5">
    <location>
        <begin position="1"/>
        <end position="17"/>
    </location>
</feature>
<dbReference type="GO" id="GO:0016020">
    <property type="term" value="C:membrane"/>
    <property type="evidence" value="ECO:0007669"/>
    <property type="project" value="UniProtKB-SubCell"/>
</dbReference>